<dbReference type="EMBL" id="VEVO01000006">
    <property type="protein sequence ID" value="KAF0040612.1"/>
    <property type="molecule type" value="Genomic_DNA"/>
</dbReference>
<gene>
    <name evidence="1" type="ORF">F2P81_006510</name>
</gene>
<proteinExistence type="predicted"/>
<reference evidence="1 2" key="1">
    <citation type="submission" date="2019-06" db="EMBL/GenBank/DDBJ databases">
        <title>Draft genomes of female and male turbot (Scophthalmus maximus).</title>
        <authorList>
            <person name="Xu H."/>
            <person name="Xu X.-W."/>
            <person name="Shao C."/>
            <person name="Chen S."/>
        </authorList>
    </citation>
    <scope>NUCLEOTIDE SEQUENCE [LARGE SCALE GENOMIC DNA]</scope>
    <source>
        <strain evidence="1">Ysfricsl-2016a</strain>
        <tissue evidence="1">Blood</tissue>
    </source>
</reference>
<accession>A0A6A4TE88</accession>
<comment type="caution">
    <text evidence="1">The sequence shown here is derived from an EMBL/GenBank/DDBJ whole genome shotgun (WGS) entry which is preliminary data.</text>
</comment>
<evidence type="ECO:0000313" key="1">
    <source>
        <dbReference type="EMBL" id="KAF0040612.1"/>
    </source>
</evidence>
<evidence type="ECO:0000313" key="2">
    <source>
        <dbReference type="Proteomes" id="UP000438429"/>
    </source>
</evidence>
<dbReference type="AlphaFoldDB" id="A0A6A4TE88"/>
<organism evidence="1 2">
    <name type="scientific">Scophthalmus maximus</name>
    <name type="common">Turbot</name>
    <name type="synonym">Psetta maxima</name>
    <dbReference type="NCBI Taxonomy" id="52904"/>
    <lineage>
        <taxon>Eukaryota</taxon>
        <taxon>Metazoa</taxon>
        <taxon>Chordata</taxon>
        <taxon>Craniata</taxon>
        <taxon>Vertebrata</taxon>
        <taxon>Euteleostomi</taxon>
        <taxon>Actinopterygii</taxon>
        <taxon>Neopterygii</taxon>
        <taxon>Teleostei</taxon>
        <taxon>Neoteleostei</taxon>
        <taxon>Acanthomorphata</taxon>
        <taxon>Carangaria</taxon>
        <taxon>Pleuronectiformes</taxon>
        <taxon>Pleuronectoidei</taxon>
        <taxon>Scophthalmidae</taxon>
        <taxon>Scophthalmus</taxon>
    </lineage>
</organism>
<sequence>MKRLAALEFKHDESPLNMSCYHQEYPSVWRAEISPLFSGRGLTSLRLHCPRLTSSCTLWLCRVLFHTTGPPFNRFAQGLDLFLSQRDPQMNIAAEKGRLIHSSDRRTLSGSGDVCCLALVKIHLRQEHTKYDLTKNHIAVESVVLKPGPRTFCNTTKFLSANVLQLH</sequence>
<dbReference type="Proteomes" id="UP000438429">
    <property type="component" value="Unassembled WGS sequence"/>
</dbReference>
<protein>
    <submittedName>
        <fullName evidence="1">Uncharacterized protein</fullName>
    </submittedName>
</protein>
<name>A0A6A4TE88_SCOMX</name>